<name>A0A7J7LII5_9MAGN</name>
<feature type="non-terminal residue" evidence="1">
    <location>
        <position position="1"/>
    </location>
</feature>
<dbReference type="EMBL" id="JACGCM010002261">
    <property type="protein sequence ID" value="KAF6142359.1"/>
    <property type="molecule type" value="Genomic_DNA"/>
</dbReference>
<evidence type="ECO:0000313" key="1">
    <source>
        <dbReference type="EMBL" id="KAF6142359.1"/>
    </source>
</evidence>
<proteinExistence type="predicted"/>
<keyword evidence="2" id="KW-1185">Reference proteome</keyword>
<protein>
    <submittedName>
        <fullName evidence="1">Uncharacterized protein</fullName>
    </submittedName>
</protein>
<dbReference type="Proteomes" id="UP000541444">
    <property type="component" value="Unassembled WGS sequence"/>
</dbReference>
<organism evidence="1 2">
    <name type="scientific">Kingdonia uniflora</name>
    <dbReference type="NCBI Taxonomy" id="39325"/>
    <lineage>
        <taxon>Eukaryota</taxon>
        <taxon>Viridiplantae</taxon>
        <taxon>Streptophyta</taxon>
        <taxon>Embryophyta</taxon>
        <taxon>Tracheophyta</taxon>
        <taxon>Spermatophyta</taxon>
        <taxon>Magnoliopsida</taxon>
        <taxon>Ranunculales</taxon>
        <taxon>Circaeasteraceae</taxon>
        <taxon>Kingdonia</taxon>
    </lineage>
</organism>
<sequence>ILLLDTMTKTGESLESSWTDLFTKPSQWQDHRNDKLTGLRSSKCPDFTHMVSSKDSRVGFWLDNVLKWALQKLECQEQKDSKMVGLKVLVTTTPILEIHFIHKFVTLVVLAENI</sequence>
<reference evidence="1 2" key="1">
    <citation type="journal article" date="2020" name="IScience">
        <title>Genome Sequencing of the Endangered Kingdonia uniflora (Circaeasteraceae, Ranunculales) Reveals Potential Mechanisms of Evolutionary Specialization.</title>
        <authorList>
            <person name="Sun Y."/>
            <person name="Deng T."/>
            <person name="Zhang A."/>
            <person name="Moore M.J."/>
            <person name="Landis J.B."/>
            <person name="Lin N."/>
            <person name="Zhang H."/>
            <person name="Zhang X."/>
            <person name="Huang J."/>
            <person name="Zhang X."/>
            <person name="Sun H."/>
            <person name="Wang H."/>
        </authorList>
    </citation>
    <scope>NUCLEOTIDE SEQUENCE [LARGE SCALE GENOMIC DNA]</scope>
    <source>
        <strain evidence="1">TB1705</strain>
        <tissue evidence="1">Leaf</tissue>
    </source>
</reference>
<gene>
    <name evidence="1" type="ORF">GIB67_023384</name>
</gene>
<accession>A0A7J7LII5</accession>
<dbReference type="AlphaFoldDB" id="A0A7J7LII5"/>
<evidence type="ECO:0000313" key="2">
    <source>
        <dbReference type="Proteomes" id="UP000541444"/>
    </source>
</evidence>
<comment type="caution">
    <text evidence="1">The sequence shown here is derived from an EMBL/GenBank/DDBJ whole genome shotgun (WGS) entry which is preliminary data.</text>
</comment>